<gene>
    <name evidence="7" type="ORF">ACFO0N_04700</name>
</gene>
<dbReference type="AlphaFoldDB" id="A0ABD5P8N2"/>
<proteinExistence type="predicted"/>
<dbReference type="InterPro" id="IPR044880">
    <property type="entry name" value="NCX_ion-bd_dom_sf"/>
</dbReference>
<evidence type="ECO:0000256" key="4">
    <source>
        <dbReference type="ARBA" id="ARBA00023136"/>
    </source>
</evidence>
<evidence type="ECO:0000256" key="3">
    <source>
        <dbReference type="ARBA" id="ARBA00022989"/>
    </source>
</evidence>
<dbReference type="Gene3D" id="1.20.1420.30">
    <property type="entry name" value="NCX, central ion-binding region"/>
    <property type="match status" value="1"/>
</dbReference>
<dbReference type="Pfam" id="PF01699">
    <property type="entry name" value="Na_Ca_ex"/>
    <property type="match status" value="2"/>
</dbReference>
<keyword evidence="2 5" id="KW-0812">Transmembrane</keyword>
<reference evidence="7 8" key="1">
    <citation type="journal article" date="2019" name="Int. J. Syst. Evol. Microbiol.">
        <title>The Global Catalogue of Microorganisms (GCM) 10K type strain sequencing project: providing services to taxonomists for standard genome sequencing and annotation.</title>
        <authorList>
            <consortium name="The Broad Institute Genomics Platform"/>
            <consortium name="The Broad Institute Genome Sequencing Center for Infectious Disease"/>
            <person name="Wu L."/>
            <person name="Ma J."/>
        </authorList>
    </citation>
    <scope>NUCLEOTIDE SEQUENCE [LARGE SCALE GENOMIC DNA]</scope>
    <source>
        <strain evidence="7 8">CGMCC 1.12553</strain>
    </source>
</reference>
<dbReference type="Proteomes" id="UP001595921">
    <property type="component" value="Unassembled WGS sequence"/>
</dbReference>
<feature type="transmembrane region" description="Helical" evidence="5">
    <location>
        <begin position="184"/>
        <end position="207"/>
    </location>
</feature>
<accession>A0ABD5P8N2</accession>
<protein>
    <submittedName>
        <fullName evidence="7">Sodium:calcium antiporter</fullName>
    </submittedName>
</protein>
<sequence length="338" mass="34824">MFDLLALVLFTALGTGFAWKGSELLVAASDALGERYGVPPVVQGAVIAAAGSSFPEFASTVIAVSQYGTFELGLGAVLGSGVYNILVIPAVATLSRGGALSANRDLVYKEAQFYLISLATLLLVLSLGVIYFPVSSTTTALDGRLTPLLALLLVGLYGLYIFIQYADAVEYVPEIPTTDVGGRPWLTLLASLALVVVGAELLVRAAVGFGAFFDTPDVLWGLTVVAAGTSLPDTFVSVVAARSGGDSLSLANVLGSNVFALLIALPAGVLAAGGVPIDFAAVVPLLGFLVAASVVFFAALRTDLSLARWEAYLLLGMYGLFIAWLVAEAVGVTRLLAG</sequence>
<keyword evidence="8" id="KW-1185">Reference proteome</keyword>
<dbReference type="PANTHER" id="PTHR10846">
    <property type="entry name" value="SODIUM/POTASSIUM/CALCIUM EXCHANGER"/>
    <property type="match status" value="1"/>
</dbReference>
<feature type="transmembrane region" description="Helical" evidence="5">
    <location>
        <begin position="145"/>
        <end position="163"/>
    </location>
</feature>
<comment type="subcellular location">
    <subcellularLocation>
        <location evidence="1">Membrane</location>
        <topology evidence="1">Multi-pass membrane protein</topology>
    </subcellularLocation>
</comment>
<feature type="transmembrane region" description="Helical" evidence="5">
    <location>
        <begin position="312"/>
        <end position="337"/>
    </location>
</feature>
<feature type="transmembrane region" description="Helical" evidence="5">
    <location>
        <begin position="72"/>
        <end position="92"/>
    </location>
</feature>
<feature type="transmembrane region" description="Helical" evidence="5">
    <location>
        <begin position="219"/>
        <end position="241"/>
    </location>
</feature>
<organism evidence="7 8">
    <name type="scientific">Halobium salinum</name>
    <dbReference type="NCBI Taxonomy" id="1364940"/>
    <lineage>
        <taxon>Archaea</taxon>
        <taxon>Methanobacteriati</taxon>
        <taxon>Methanobacteriota</taxon>
        <taxon>Stenosarchaea group</taxon>
        <taxon>Halobacteria</taxon>
        <taxon>Halobacteriales</taxon>
        <taxon>Haloferacaceae</taxon>
        <taxon>Halobium</taxon>
    </lineage>
</organism>
<keyword evidence="4 5" id="KW-0472">Membrane</keyword>
<evidence type="ECO:0000256" key="2">
    <source>
        <dbReference type="ARBA" id="ARBA00022692"/>
    </source>
</evidence>
<dbReference type="RefSeq" id="WP_267622450.1">
    <property type="nucleotide sequence ID" value="NZ_JAODIW010000006.1"/>
</dbReference>
<feature type="transmembrane region" description="Helical" evidence="5">
    <location>
        <begin position="253"/>
        <end position="273"/>
    </location>
</feature>
<comment type="caution">
    <text evidence="7">The sequence shown here is derived from an EMBL/GenBank/DDBJ whole genome shotgun (WGS) entry which is preliminary data.</text>
</comment>
<evidence type="ECO:0000256" key="1">
    <source>
        <dbReference type="ARBA" id="ARBA00004141"/>
    </source>
</evidence>
<evidence type="ECO:0000313" key="8">
    <source>
        <dbReference type="Proteomes" id="UP001595921"/>
    </source>
</evidence>
<dbReference type="InterPro" id="IPR004481">
    <property type="entry name" value="K/Na/Ca-exchanger"/>
</dbReference>
<feature type="domain" description="Sodium/calcium exchanger membrane region" evidence="6">
    <location>
        <begin position="185"/>
        <end position="325"/>
    </location>
</feature>
<evidence type="ECO:0000313" key="7">
    <source>
        <dbReference type="EMBL" id="MFC4357247.1"/>
    </source>
</evidence>
<evidence type="ECO:0000259" key="6">
    <source>
        <dbReference type="Pfam" id="PF01699"/>
    </source>
</evidence>
<dbReference type="PANTHER" id="PTHR10846:SF8">
    <property type="entry name" value="INNER MEMBRANE PROTEIN YRBG"/>
    <property type="match status" value="1"/>
</dbReference>
<feature type="domain" description="Sodium/calcium exchanger membrane region" evidence="6">
    <location>
        <begin position="8"/>
        <end position="165"/>
    </location>
</feature>
<feature type="transmembrane region" description="Helical" evidence="5">
    <location>
        <begin position="113"/>
        <end position="133"/>
    </location>
</feature>
<dbReference type="InterPro" id="IPR004837">
    <property type="entry name" value="NaCa_Exmemb"/>
</dbReference>
<dbReference type="GO" id="GO:0016020">
    <property type="term" value="C:membrane"/>
    <property type="evidence" value="ECO:0007669"/>
    <property type="project" value="UniProtKB-SubCell"/>
</dbReference>
<keyword evidence="3 5" id="KW-1133">Transmembrane helix</keyword>
<dbReference type="EMBL" id="JBHSDS010000003">
    <property type="protein sequence ID" value="MFC4357247.1"/>
    <property type="molecule type" value="Genomic_DNA"/>
</dbReference>
<feature type="transmembrane region" description="Helical" evidence="5">
    <location>
        <begin position="279"/>
        <end position="300"/>
    </location>
</feature>
<evidence type="ECO:0000256" key="5">
    <source>
        <dbReference type="SAM" id="Phobius"/>
    </source>
</evidence>
<name>A0ABD5P8N2_9EURY</name>